<comment type="catalytic activity">
    <reaction evidence="6">
        <text>a quinone + sn-glycerol 3-phosphate = dihydroxyacetone phosphate + a quinol</text>
        <dbReference type="Rhea" id="RHEA:18977"/>
        <dbReference type="ChEBI" id="CHEBI:24646"/>
        <dbReference type="ChEBI" id="CHEBI:57597"/>
        <dbReference type="ChEBI" id="CHEBI:57642"/>
        <dbReference type="ChEBI" id="CHEBI:132124"/>
        <dbReference type="EC" id="1.1.5.3"/>
    </reaction>
</comment>
<dbReference type="EMBL" id="AYSV01000067">
    <property type="protein sequence ID" value="ETD72375.1"/>
    <property type="molecule type" value="Genomic_DNA"/>
</dbReference>
<organism evidence="9 10">
    <name type="scientific">Pelistega indica</name>
    <dbReference type="NCBI Taxonomy" id="1414851"/>
    <lineage>
        <taxon>Bacteria</taxon>
        <taxon>Pseudomonadati</taxon>
        <taxon>Pseudomonadota</taxon>
        <taxon>Betaproteobacteria</taxon>
        <taxon>Burkholderiales</taxon>
        <taxon>Alcaligenaceae</taxon>
        <taxon>Pelistega</taxon>
    </lineage>
</organism>
<dbReference type="Pfam" id="PF01266">
    <property type="entry name" value="DAO"/>
    <property type="match status" value="1"/>
</dbReference>
<keyword evidence="5 6" id="KW-0560">Oxidoreductase</keyword>
<dbReference type="InterPro" id="IPR038299">
    <property type="entry name" value="DAO_C_sf"/>
</dbReference>
<dbReference type="Proteomes" id="UP000018766">
    <property type="component" value="Unassembled WGS sequence"/>
</dbReference>
<dbReference type="PROSITE" id="PS00978">
    <property type="entry name" value="FAD_G3PDH_2"/>
    <property type="match status" value="1"/>
</dbReference>
<keyword evidence="10" id="KW-1185">Reference proteome</keyword>
<dbReference type="PANTHER" id="PTHR11985:SF15">
    <property type="entry name" value="GLYCEROL-3-PHOSPHATE DEHYDROGENASE, MITOCHONDRIAL"/>
    <property type="match status" value="1"/>
</dbReference>
<reference evidence="9 10" key="1">
    <citation type="submission" date="2013-11" db="EMBL/GenBank/DDBJ databases">
        <title>Genomic analysis of Pelistega sp. HM-7.</title>
        <authorList>
            <person name="Kumbhare S.V."/>
            <person name="Shetty S.A."/>
            <person name="Sharma O."/>
            <person name="Dhotre D.P."/>
        </authorList>
    </citation>
    <scope>NUCLEOTIDE SEQUENCE [LARGE SCALE GENOMIC DNA]</scope>
    <source>
        <strain evidence="9 10">HM-7</strain>
    </source>
</reference>
<evidence type="ECO:0000259" key="7">
    <source>
        <dbReference type="Pfam" id="PF01266"/>
    </source>
</evidence>
<dbReference type="PROSITE" id="PS00977">
    <property type="entry name" value="FAD_G3PDH_1"/>
    <property type="match status" value="1"/>
</dbReference>
<dbReference type="PANTHER" id="PTHR11985">
    <property type="entry name" value="GLYCEROL-3-PHOSPHATE DEHYDROGENASE"/>
    <property type="match status" value="1"/>
</dbReference>
<dbReference type="GO" id="GO:0046168">
    <property type="term" value="P:glycerol-3-phosphate catabolic process"/>
    <property type="evidence" value="ECO:0007669"/>
    <property type="project" value="TreeGrafter"/>
</dbReference>
<dbReference type="RefSeq" id="WP_023950207.1">
    <property type="nucleotide sequence ID" value="NZ_AYSV01000067.1"/>
</dbReference>
<proteinExistence type="inferred from homology"/>
<dbReference type="OrthoDB" id="9766796at2"/>
<evidence type="ECO:0000256" key="5">
    <source>
        <dbReference type="ARBA" id="ARBA00023002"/>
    </source>
</evidence>
<dbReference type="Gene3D" id="6.10.250.1890">
    <property type="match status" value="1"/>
</dbReference>
<dbReference type="InterPro" id="IPR006076">
    <property type="entry name" value="FAD-dep_OxRdtase"/>
</dbReference>
<evidence type="ECO:0000256" key="4">
    <source>
        <dbReference type="ARBA" id="ARBA00022827"/>
    </source>
</evidence>
<dbReference type="InterPro" id="IPR000447">
    <property type="entry name" value="G3P_DH_FAD-dep"/>
</dbReference>
<protein>
    <recommendedName>
        <fullName evidence="6">Glycerol-3-phosphate dehydrogenase</fullName>
        <ecNumber evidence="6">1.1.5.3</ecNumber>
    </recommendedName>
</protein>
<gene>
    <name evidence="9" type="primary">glpD</name>
    <name evidence="9" type="ORF">V757_04500</name>
</gene>
<dbReference type="Gene3D" id="3.50.50.60">
    <property type="entry name" value="FAD/NAD(P)-binding domain"/>
    <property type="match status" value="1"/>
</dbReference>
<dbReference type="NCBIfam" id="NF009906">
    <property type="entry name" value="PRK13369.1"/>
    <property type="match status" value="1"/>
</dbReference>
<dbReference type="GO" id="GO:0009331">
    <property type="term" value="C:glycerol-3-phosphate dehydrogenase (FAD) complex"/>
    <property type="evidence" value="ECO:0007669"/>
    <property type="project" value="UniProtKB-UniRule"/>
</dbReference>
<dbReference type="PRINTS" id="PR01001">
    <property type="entry name" value="FADG3PDH"/>
</dbReference>
<feature type="domain" description="FAD dependent oxidoreductase" evidence="7">
    <location>
        <begin position="14"/>
        <end position="346"/>
    </location>
</feature>
<sequence>MIKTSEPNAQQHYDICIIGGGINGVGIARDAAGRGLKVLVCEKNDLASATSSASSKLIHGGLRYLEHYEFRLVREALSERETLLNIAPHLVQPLRFVLPHEPHLRPAWMIRCGLFLYDHLAKRSDRLPGSSLIPLSKNNDYGAALKSKYTKGFIYSDCQVDDSRLVILNAKSAEQHGATILTRHQVTAVDHTNQHWSITITPENKPNFTVSANILINAAGPWVEQLDQLIRPQQEGNKLRLVQGSHIVVPRFYPGNHAYILQNKDNRIVFATPHRDHFTMIGTTDIDYKGDVNKVAISDEETDYLLTLINEYFDKPLTRTDIVSSWSGVRPLYNDSTGSASAVTRDYVFDLSGGNGSQQPPLLSIYGGKITTYRRLAEHALEKLAPFTHKSQAWTATEKLPGGNIDSPETFAQQLRQEYPWLSEALSLRYSKAYGTLSRDFLCQSKEDMGRHFGHDLYENEVNYLINHEWATTVEDILWRRTRLGLLLTTEQTQELSNYLTQHHTLN</sequence>
<evidence type="ECO:0000313" key="10">
    <source>
        <dbReference type="Proteomes" id="UP000018766"/>
    </source>
</evidence>
<dbReference type="Pfam" id="PF16901">
    <property type="entry name" value="DAO_C"/>
    <property type="match status" value="1"/>
</dbReference>
<dbReference type="EC" id="1.1.5.3" evidence="6"/>
<keyword evidence="3 6" id="KW-0285">Flavoprotein</keyword>
<dbReference type="NCBIfam" id="NF008899">
    <property type="entry name" value="PRK12266.1"/>
    <property type="match status" value="1"/>
</dbReference>
<accession>V8G7H6</accession>
<dbReference type="Gene3D" id="3.30.9.10">
    <property type="entry name" value="D-Amino Acid Oxidase, subunit A, domain 2"/>
    <property type="match status" value="1"/>
</dbReference>
<dbReference type="InterPro" id="IPR031656">
    <property type="entry name" value="DAO_C"/>
</dbReference>
<dbReference type="InterPro" id="IPR036188">
    <property type="entry name" value="FAD/NAD-bd_sf"/>
</dbReference>
<dbReference type="GO" id="GO:0004368">
    <property type="term" value="F:glycerol-3-phosphate dehydrogenase (quinone) activity"/>
    <property type="evidence" value="ECO:0007669"/>
    <property type="project" value="UniProtKB-EC"/>
</dbReference>
<comment type="caution">
    <text evidence="9">The sequence shown here is derived from an EMBL/GenBank/DDBJ whole genome shotgun (WGS) entry which is preliminary data.</text>
</comment>
<evidence type="ECO:0000256" key="6">
    <source>
        <dbReference type="RuleBase" id="RU361217"/>
    </source>
</evidence>
<evidence type="ECO:0000313" key="9">
    <source>
        <dbReference type="EMBL" id="ETD72375.1"/>
    </source>
</evidence>
<dbReference type="AlphaFoldDB" id="V8G7H6"/>
<keyword evidence="4" id="KW-0274">FAD</keyword>
<dbReference type="Gene3D" id="1.10.8.870">
    <property type="entry name" value="Alpha-glycerophosphate oxidase, cap domain"/>
    <property type="match status" value="1"/>
</dbReference>
<dbReference type="PATRIC" id="fig|1414851.3.peg.904"/>
<evidence type="ECO:0000256" key="3">
    <source>
        <dbReference type="ARBA" id="ARBA00022630"/>
    </source>
</evidence>
<feature type="domain" description="Alpha-glycerophosphate oxidase C-terminal" evidence="8">
    <location>
        <begin position="395"/>
        <end position="492"/>
    </location>
</feature>
<comment type="cofactor">
    <cofactor evidence="1 6">
        <name>FAD</name>
        <dbReference type="ChEBI" id="CHEBI:57692"/>
    </cofactor>
</comment>
<comment type="similarity">
    <text evidence="2 6">Belongs to the FAD-dependent glycerol-3-phosphate dehydrogenase family.</text>
</comment>
<name>V8G7H6_9BURK</name>
<evidence type="ECO:0000256" key="2">
    <source>
        <dbReference type="ARBA" id="ARBA00007330"/>
    </source>
</evidence>
<evidence type="ECO:0000256" key="1">
    <source>
        <dbReference type="ARBA" id="ARBA00001974"/>
    </source>
</evidence>
<dbReference type="SUPFAM" id="SSF51905">
    <property type="entry name" value="FAD/NAD(P)-binding domain"/>
    <property type="match status" value="1"/>
</dbReference>
<evidence type="ECO:0000259" key="8">
    <source>
        <dbReference type="Pfam" id="PF16901"/>
    </source>
</evidence>